<keyword evidence="2" id="KW-0560">Oxidoreductase</keyword>
<dbReference type="SUPFAM" id="SSF51735">
    <property type="entry name" value="NAD(P)-binding Rossmann-fold domains"/>
    <property type="match status" value="1"/>
</dbReference>
<dbReference type="InterPro" id="IPR016040">
    <property type="entry name" value="NAD(P)-bd_dom"/>
</dbReference>
<proteinExistence type="predicted"/>
<dbReference type="Gene3D" id="3.40.50.720">
    <property type="entry name" value="NAD(P)-binding Rossmann-like Domain"/>
    <property type="match status" value="1"/>
</dbReference>
<protein>
    <submittedName>
        <fullName evidence="2">SDR family oxidoreductase</fullName>
        <ecNumber evidence="2">1.6.5.2</ecNumber>
    </submittedName>
</protein>
<evidence type="ECO:0000313" key="2">
    <source>
        <dbReference type="EMBL" id="XDI07039.1"/>
    </source>
</evidence>
<dbReference type="InterPro" id="IPR036291">
    <property type="entry name" value="NAD(P)-bd_dom_sf"/>
</dbReference>
<sequence>MTIVVTGATGHLGRLAVEHLVARGVPASDIVAAGRTESKLAELAETLGVRTAVVDFTSPATLDGALAGADTLVLVSGSEVGQRVAQHRNAVEAAARAGVSRLVYTSAPFATESPLILAPEHKATEELIAASGIPAVILRNGWYHENYAGAFEQAAASGTYTASTGSGRVSSAARSDYAEAIAAALTTDGHLGQVYELSGDTAWDGTEFAAAASEALASTVVFNPVSPEENLALLTAAGLDEGTAGFVVALDANIAEGLLGHTPGTLHELIGHPTLPLVDYFRALVAQRG</sequence>
<gene>
    <name evidence="2" type="ORF">ABFY20_08055</name>
</gene>
<evidence type="ECO:0000259" key="1">
    <source>
        <dbReference type="Pfam" id="PF13460"/>
    </source>
</evidence>
<dbReference type="CDD" id="cd05269">
    <property type="entry name" value="TMR_SDR_a"/>
    <property type="match status" value="1"/>
</dbReference>
<feature type="domain" description="NAD(P)-binding" evidence="1">
    <location>
        <begin position="7"/>
        <end position="187"/>
    </location>
</feature>
<dbReference type="AlphaFoldDB" id="A0AB39BKK8"/>
<name>A0AB39BKK8_9MICO</name>
<dbReference type="Gene3D" id="3.90.25.10">
    <property type="entry name" value="UDP-galactose 4-epimerase, domain 1"/>
    <property type="match status" value="1"/>
</dbReference>
<dbReference type="GO" id="GO:0003955">
    <property type="term" value="F:NAD(P)H dehydrogenase (quinone) activity"/>
    <property type="evidence" value="ECO:0007669"/>
    <property type="project" value="UniProtKB-EC"/>
</dbReference>
<accession>A0AB39BKK8</accession>
<dbReference type="EC" id="1.6.5.2" evidence="2"/>
<dbReference type="EMBL" id="CP162511">
    <property type="protein sequence ID" value="XDI07039.1"/>
    <property type="molecule type" value="Genomic_DNA"/>
</dbReference>
<dbReference type="Pfam" id="PF13460">
    <property type="entry name" value="NAD_binding_10"/>
    <property type="match status" value="1"/>
</dbReference>
<dbReference type="InterPro" id="IPR052718">
    <property type="entry name" value="NmrA-type_oxidoreductase"/>
</dbReference>
<organism evidence="2">
    <name type="scientific">Herbiconiux sp. A18JL235</name>
    <dbReference type="NCBI Taxonomy" id="3152363"/>
    <lineage>
        <taxon>Bacteria</taxon>
        <taxon>Bacillati</taxon>
        <taxon>Actinomycetota</taxon>
        <taxon>Actinomycetes</taxon>
        <taxon>Micrococcales</taxon>
        <taxon>Microbacteriaceae</taxon>
        <taxon>Herbiconiux</taxon>
    </lineage>
</organism>
<dbReference type="RefSeq" id="WP_368499415.1">
    <property type="nucleotide sequence ID" value="NZ_CP162511.1"/>
</dbReference>
<dbReference type="PANTHER" id="PTHR47129">
    <property type="entry name" value="QUINONE OXIDOREDUCTASE 2"/>
    <property type="match status" value="1"/>
</dbReference>
<dbReference type="PANTHER" id="PTHR47129:SF1">
    <property type="entry name" value="NMRA-LIKE DOMAIN-CONTAINING PROTEIN"/>
    <property type="match status" value="1"/>
</dbReference>
<reference evidence="2" key="1">
    <citation type="submission" date="2024-05" db="EMBL/GenBank/DDBJ databases">
        <title>Herbiconiux sp. A18JL235.</title>
        <authorList>
            <person name="Zhang G."/>
        </authorList>
    </citation>
    <scope>NUCLEOTIDE SEQUENCE</scope>
    <source>
        <strain evidence="2">A18JL235</strain>
    </source>
</reference>